<dbReference type="Gene3D" id="2.60.40.150">
    <property type="entry name" value="C2 domain"/>
    <property type="match status" value="1"/>
</dbReference>
<dbReference type="Gene3D" id="2.60.40.10">
    <property type="entry name" value="Immunoglobulins"/>
    <property type="match status" value="1"/>
</dbReference>
<reference evidence="4" key="2">
    <citation type="submission" date="2010-04" db="EMBL/GenBank/DDBJ databases">
        <authorList>
            <person name="Buell R."/>
            <person name="Hamilton J."/>
            <person name="Hostetler J."/>
        </authorList>
    </citation>
    <scope>NUCLEOTIDE SEQUENCE [LARGE SCALE GENOMIC DNA]</scope>
    <source>
        <strain evidence="4">DAOM:BR144</strain>
    </source>
</reference>
<reference evidence="4" key="1">
    <citation type="journal article" date="2010" name="Genome Biol.">
        <title>Genome sequence of the necrotrophic plant pathogen Pythium ultimum reveals original pathogenicity mechanisms and effector repertoire.</title>
        <authorList>
            <person name="Levesque C.A."/>
            <person name="Brouwer H."/>
            <person name="Cano L."/>
            <person name="Hamilton J.P."/>
            <person name="Holt C."/>
            <person name="Huitema E."/>
            <person name="Raffaele S."/>
            <person name="Robideau G.P."/>
            <person name="Thines M."/>
            <person name="Win J."/>
            <person name="Zerillo M.M."/>
            <person name="Beakes G.W."/>
            <person name="Boore J.L."/>
            <person name="Busam D."/>
            <person name="Dumas B."/>
            <person name="Ferriera S."/>
            <person name="Fuerstenberg S.I."/>
            <person name="Gachon C.M."/>
            <person name="Gaulin E."/>
            <person name="Govers F."/>
            <person name="Grenville-Briggs L."/>
            <person name="Horner N."/>
            <person name="Hostetler J."/>
            <person name="Jiang R.H."/>
            <person name="Johnson J."/>
            <person name="Krajaejun T."/>
            <person name="Lin H."/>
            <person name="Meijer H.J."/>
            <person name="Moore B."/>
            <person name="Morris P."/>
            <person name="Phuntmart V."/>
            <person name="Puiu D."/>
            <person name="Shetty J."/>
            <person name="Stajich J.E."/>
            <person name="Tripathy S."/>
            <person name="Wawra S."/>
            <person name="van West P."/>
            <person name="Whitty B.R."/>
            <person name="Coutinho P.M."/>
            <person name="Henrissat B."/>
            <person name="Martin F."/>
            <person name="Thomas P.D."/>
            <person name="Tyler B.M."/>
            <person name="De Vries R.P."/>
            <person name="Kamoun S."/>
            <person name="Yandell M."/>
            <person name="Tisserat N."/>
            <person name="Buell C.R."/>
        </authorList>
    </citation>
    <scope>NUCLEOTIDE SEQUENCE</scope>
    <source>
        <strain evidence="4">DAOM:BR144</strain>
    </source>
</reference>
<evidence type="ECO:0000313" key="4">
    <source>
        <dbReference type="Proteomes" id="UP000019132"/>
    </source>
</evidence>
<feature type="region of interest" description="Disordered" evidence="1">
    <location>
        <begin position="1"/>
        <end position="20"/>
    </location>
</feature>
<dbReference type="STRING" id="431595.K3WV39"/>
<reference evidence="3" key="3">
    <citation type="submission" date="2015-02" db="UniProtKB">
        <authorList>
            <consortium name="EnsemblProtists"/>
        </authorList>
    </citation>
    <scope>IDENTIFICATION</scope>
    <source>
        <strain evidence="3">DAOM BR144</strain>
    </source>
</reference>
<dbReference type="EMBL" id="GL376558">
    <property type="status" value="NOT_ANNOTATED_CDS"/>
    <property type="molecule type" value="Genomic_DNA"/>
</dbReference>
<feature type="domain" description="C2" evidence="2">
    <location>
        <begin position="15"/>
        <end position="141"/>
    </location>
</feature>
<dbReference type="InterPro" id="IPR000008">
    <property type="entry name" value="C2_dom"/>
</dbReference>
<dbReference type="eggNOG" id="ENOG502RHD9">
    <property type="taxonomic scope" value="Eukaryota"/>
</dbReference>
<dbReference type="InterPro" id="IPR035892">
    <property type="entry name" value="C2_domain_sf"/>
</dbReference>
<dbReference type="AlphaFoldDB" id="K3WV39"/>
<dbReference type="CDD" id="cd00102">
    <property type="entry name" value="IPT"/>
    <property type="match status" value="1"/>
</dbReference>
<organism evidence="3 4">
    <name type="scientific">Globisporangium ultimum (strain ATCC 200006 / CBS 805.95 / DAOM BR144)</name>
    <name type="common">Pythium ultimum</name>
    <dbReference type="NCBI Taxonomy" id="431595"/>
    <lineage>
        <taxon>Eukaryota</taxon>
        <taxon>Sar</taxon>
        <taxon>Stramenopiles</taxon>
        <taxon>Oomycota</taxon>
        <taxon>Peronosporomycetes</taxon>
        <taxon>Pythiales</taxon>
        <taxon>Pythiaceae</taxon>
        <taxon>Globisporangium</taxon>
    </lineage>
</organism>
<protein>
    <recommendedName>
        <fullName evidence="2">C2 domain-containing protein</fullName>
    </recommendedName>
</protein>
<dbReference type="EnsemblProtists" id="PYU1_T008836">
    <property type="protein sequence ID" value="PYU1_T008836"/>
    <property type="gene ID" value="PYU1_G008818"/>
</dbReference>
<dbReference type="VEuPathDB" id="FungiDB:PYU1_G008818"/>
<name>K3WV39_GLOUD</name>
<dbReference type="CDD" id="cd00030">
    <property type="entry name" value="C2"/>
    <property type="match status" value="1"/>
</dbReference>
<proteinExistence type="predicted"/>
<dbReference type="SUPFAM" id="SSF49562">
    <property type="entry name" value="C2 domain (Calcium/lipid-binding domain, CaLB)"/>
    <property type="match status" value="1"/>
</dbReference>
<dbReference type="Pfam" id="PF00168">
    <property type="entry name" value="C2"/>
    <property type="match status" value="1"/>
</dbReference>
<dbReference type="InterPro" id="IPR013783">
    <property type="entry name" value="Ig-like_fold"/>
</dbReference>
<evidence type="ECO:0000259" key="2">
    <source>
        <dbReference type="PROSITE" id="PS50004"/>
    </source>
</evidence>
<dbReference type="HOGENOM" id="CLU_489605_0_0_1"/>
<dbReference type="InParanoid" id="K3WV39"/>
<accession>K3WV39</accession>
<dbReference type="SMART" id="SM00239">
    <property type="entry name" value="C2"/>
    <property type="match status" value="1"/>
</dbReference>
<evidence type="ECO:0000256" key="1">
    <source>
        <dbReference type="SAM" id="MobiDB-lite"/>
    </source>
</evidence>
<evidence type="ECO:0000313" key="3">
    <source>
        <dbReference type="EnsemblProtists" id="PYU1_T008836"/>
    </source>
</evidence>
<dbReference type="PROSITE" id="PS50004">
    <property type="entry name" value="C2"/>
    <property type="match status" value="1"/>
</dbReference>
<dbReference type="Proteomes" id="UP000019132">
    <property type="component" value="Unassembled WGS sequence"/>
</dbReference>
<sequence>MAIASSPGTPPPSSPSKHEFGSALANPLMKIWNREPGLYVAVLRARNLQVVKKHTCNPFVVISCNNKVRLKSTRREGTMAPVWNELFDFEWKSPSVSAGLSLPVLRVVVENQLTMDQSEIVGNVEIHFAGGDTSANHAFSLRAWFPLRKIISKAALQNDHQQHQSSLSLGDIELAVSFIPPPPSSAKSDNGNGLSSKLSSTLTLKSSVLSLITRKKQQHQPVEEVLKKKKEKILSRLFHHQSPTASMVPNELSVELALNGQDFWSVAPHRCYLTPTPILVRVEPTYIAISGGTQVHVFGMNFTPTSILRVAFAFVSVASGTVAMPWSLVSHIPTIDVTRIVVVDAKYRSSTCISCVAPSLLSIATTDAKNNNTDVVVVYVSTNGLDFESIGLPHRHTTVQINGEQDVMDEERVERDITRNSIPRKRNEDVIVLENERYLVHHDRLAIVGVAPTVSSSSCSKKGGPNRGALEESKNSDHTADARSFTFPLMQHVHLYLIPIIDGVRPSDGIYTSQLTIEGHDFTQTNVATARFCAKADANDVLSDWNVHFRISRVARQ</sequence>
<feature type="region of interest" description="Disordered" evidence="1">
    <location>
        <begin position="455"/>
        <end position="477"/>
    </location>
</feature>
<keyword evidence="4" id="KW-1185">Reference proteome</keyword>